<evidence type="ECO:0000313" key="3">
    <source>
        <dbReference type="Proteomes" id="UP000011669"/>
    </source>
</evidence>
<sequence length="444" mass="47617">MEMVESDDGSPDATRRQALGLLGGVGLGGGLAASSRPATAASTSGQWEDTDNDDLLELPNHAGIDGVNNVHIVEPGGSIQAAIDEAAGANDGHAVVRLFPGTGYNEGSEIHLRPQVTLDFNGGFLKLGSDHNGIFVDNGAQIHDATIKITTNGSYTSSAVVLDTSRAEHGTYGVTRYRSGVHVEATIEGERKSGRGLELNDAASNGIQIGNRFDLSIVACDTAVYAHTGDNNGYINGIEAYFAIVNPRIGLDIKGTGEFNCELNGAMQPLNETEIGIRNATGRLGPTWYGQLWDSWRFTKNALVGEQITVIGSTCRSLKGNTDGSHQQMGMSFRGSRINMYDYESDTRWILDNNKKSNDFRIGAVDGSGNTERYLRIKQNGKITPAKDGWLQIYPEDLRYRKPRGAGEIAVANNSATDSSGPELAIAGNGGNWNLWYGDKIYPE</sequence>
<feature type="region of interest" description="Disordered" evidence="1">
    <location>
        <begin position="33"/>
        <end position="53"/>
    </location>
</feature>
<dbReference type="EMBL" id="AOMD01000007">
    <property type="protein sequence ID" value="EMA47334.1"/>
    <property type="molecule type" value="Genomic_DNA"/>
</dbReference>
<organism evidence="2 3">
    <name type="scientific">Halococcus saccharolyticus DSM 5350</name>
    <dbReference type="NCBI Taxonomy" id="1227455"/>
    <lineage>
        <taxon>Archaea</taxon>
        <taxon>Methanobacteriati</taxon>
        <taxon>Methanobacteriota</taxon>
        <taxon>Stenosarchaea group</taxon>
        <taxon>Halobacteria</taxon>
        <taxon>Halobacteriales</taxon>
        <taxon>Halococcaceae</taxon>
        <taxon>Halococcus</taxon>
    </lineage>
</organism>
<comment type="caution">
    <text evidence="2">The sequence shown here is derived from an EMBL/GenBank/DDBJ whole genome shotgun (WGS) entry which is preliminary data.</text>
</comment>
<gene>
    <name evidence="2" type="ORF">C449_01975</name>
</gene>
<dbReference type="AlphaFoldDB" id="M0MRG4"/>
<protein>
    <submittedName>
        <fullName evidence="2">Uncharacterized protein</fullName>
    </submittedName>
</protein>
<dbReference type="Proteomes" id="UP000011669">
    <property type="component" value="Unassembled WGS sequence"/>
</dbReference>
<reference evidence="2 3" key="1">
    <citation type="journal article" date="2014" name="PLoS Genet.">
        <title>Phylogenetically driven sequencing of extremely halophilic archaea reveals strategies for static and dynamic osmo-response.</title>
        <authorList>
            <person name="Becker E.A."/>
            <person name="Seitzer P.M."/>
            <person name="Tritt A."/>
            <person name="Larsen D."/>
            <person name="Krusor M."/>
            <person name="Yao A.I."/>
            <person name="Wu D."/>
            <person name="Madern D."/>
            <person name="Eisen J.A."/>
            <person name="Darling A.E."/>
            <person name="Facciotti M.T."/>
        </authorList>
    </citation>
    <scope>NUCLEOTIDE SEQUENCE [LARGE SCALE GENOMIC DNA]</scope>
    <source>
        <strain evidence="2 3">DSM 5350</strain>
    </source>
</reference>
<feature type="compositionally biased region" description="Low complexity" evidence="1">
    <location>
        <begin position="33"/>
        <end position="44"/>
    </location>
</feature>
<evidence type="ECO:0000313" key="2">
    <source>
        <dbReference type="EMBL" id="EMA47334.1"/>
    </source>
</evidence>
<dbReference type="PROSITE" id="PS51318">
    <property type="entry name" value="TAT"/>
    <property type="match status" value="1"/>
</dbReference>
<evidence type="ECO:0000256" key="1">
    <source>
        <dbReference type="SAM" id="MobiDB-lite"/>
    </source>
</evidence>
<dbReference type="PATRIC" id="fig|1227455.4.peg.407"/>
<dbReference type="InParanoid" id="M0MRG4"/>
<accession>M0MRG4</accession>
<name>M0MRG4_9EURY</name>
<keyword evidence="3" id="KW-1185">Reference proteome</keyword>
<dbReference type="InterPro" id="IPR006311">
    <property type="entry name" value="TAT_signal"/>
</dbReference>
<proteinExistence type="predicted"/>